<accession>A0A195F5I9</accession>
<organism evidence="1 2">
    <name type="scientific">Trachymyrmex septentrionalis</name>
    <dbReference type="NCBI Taxonomy" id="34720"/>
    <lineage>
        <taxon>Eukaryota</taxon>
        <taxon>Metazoa</taxon>
        <taxon>Ecdysozoa</taxon>
        <taxon>Arthropoda</taxon>
        <taxon>Hexapoda</taxon>
        <taxon>Insecta</taxon>
        <taxon>Pterygota</taxon>
        <taxon>Neoptera</taxon>
        <taxon>Endopterygota</taxon>
        <taxon>Hymenoptera</taxon>
        <taxon>Apocrita</taxon>
        <taxon>Aculeata</taxon>
        <taxon>Formicoidea</taxon>
        <taxon>Formicidae</taxon>
        <taxon>Myrmicinae</taxon>
        <taxon>Trachymyrmex</taxon>
    </lineage>
</organism>
<evidence type="ECO:0000313" key="1">
    <source>
        <dbReference type="EMBL" id="KYN35447.1"/>
    </source>
</evidence>
<reference evidence="1 2" key="1">
    <citation type="submission" date="2016-03" db="EMBL/GenBank/DDBJ databases">
        <title>Trachymyrmex septentrionalis WGS genome.</title>
        <authorList>
            <person name="Nygaard S."/>
            <person name="Hu H."/>
            <person name="Boomsma J."/>
            <person name="Zhang G."/>
        </authorList>
    </citation>
    <scope>NUCLEOTIDE SEQUENCE [LARGE SCALE GENOMIC DNA]</scope>
    <source>
        <strain evidence="1">Tsep2-gDNA-1</strain>
        <tissue evidence="1">Whole body</tissue>
    </source>
</reference>
<dbReference type="Proteomes" id="UP000078541">
    <property type="component" value="Unassembled WGS sequence"/>
</dbReference>
<proteinExistence type="predicted"/>
<dbReference type="EMBL" id="KQ981810">
    <property type="protein sequence ID" value="KYN35447.1"/>
    <property type="molecule type" value="Genomic_DNA"/>
</dbReference>
<sequence>MVVSPLGKDWPPSEEYPCLQKHLSKNSPFGTGIKTISPICLWQLNNQCAHHKHIREVNTLEA</sequence>
<name>A0A195F5I9_9HYME</name>
<protein>
    <submittedName>
        <fullName evidence="1">Uncharacterized protein</fullName>
    </submittedName>
</protein>
<dbReference type="AlphaFoldDB" id="A0A195F5I9"/>
<keyword evidence="2" id="KW-1185">Reference proteome</keyword>
<evidence type="ECO:0000313" key="2">
    <source>
        <dbReference type="Proteomes" id="UP000078541"/>
    </source>
</evidence>
<gene>
    <name evidence="1" type="ORF">ALC56_10282</name>
</gene>